<accession>A0A5C6BS50</accession>
<dbReference type="Proteomes" id="UP000320735">
    <property type="component" value="Unassembled WGS sequence"/>
</dbReference>
<comment type="caution">
    <text evidence="1">The sequence shown here is derived from an EMBL/GenBank/DDBJ whole genome shotgun (WGS) entry which is preliminary data.</text>
</comment>
<dbReference type="EMBL" id="SJPP01000001">
    <property type="protein sequence ID" value="TWU14056.1"/>
    <property type="molecule type" value="Genomic_DNA"/>
</dbReference>
<gene>
    <name evidence="1" type="ORF">CA54_28980</name>
</gene>
<reference evidence="1 2" key="1">
    <citation type="submission" date="2019-02" db="EMBL/GenBank/DDBJ databases">
        <title>Deep-cultivation of Planctomycetes and their phenomic and genomic characterization uncovers novel biology.</title>
        <authorList>
            <person name="Wiegand S."/>
            <person name="Jogler M."/>
            <person name="Boedeker C."/>
            <person name="Pinto D."/>
            <person name="Vollmers J."/>
            <person name="Rivas-Marin E."/>
            <person name="Kohn T."/>
            <person name="Peeters S.H."/>
            <person name="Heuer A."/>
            <person name="Rast P."/>
            <person name="Oberbeckmann S."/>
            <person name="Bunk B."/>
            <person name="Jeske O."/>
            <person name="Meyerdierks A."/>
            <person name="Storesund J.E."/>
            <person name="Kallscheuer N."/>
            <person name="Luecker S."/>
            <person name="Lage O.M."/>
            <person name="Pohl T."/>
            <person name="Merkel B.J."/>
            <person name="Hornburger P."/>
            <person name="Mueller R.-W."/>
            <person name="Bruemmer F."/>
            <person name="Labrenz M."/>
            <person name="Spormann A.M."/>
            <person name="Op Den Camp H."/>
            <person name="Overmann J."/>
            <person name="Amann R."/>
            <person name="Jetten M.S.M."/>
            <person name="Mascher T."/>
            <person name="Medema M.H."/>
            <person name="Devos D.P."/>
            <person name="Kaster A.-K."/>
            <person name="Ovreas L."/>
            <person name="Rohde M."/>
            <person name="Galperin M.Y."/>
            <person name="Jogler C."/>
        </authorList>
    </citation>
    <scope>NUCLEOTIDE SEQUENCE [LARGE SCALE GENOMIC DNA]</scope>
    <source>
        <strain evidence="1 2">CA54</strain>
    </source>
</reference>
<evidence type="ECO:0000313" key="2">
    <source>
        <dbReference type="Proteomes" id="UP000320735"/>
    </source>
</evidence>
<dbReference type="PROSITE" id="PS51257">
    <property type="entry name" value="PROKAR_LIPOPROTEIN"/>
    <property type="match status" value="1"/>
</dbReference>
<keyword evidence="2" id="KW-1185">Reference proteome</keyword>
<sequence>MMPSRQPARNVYPALALLYQPVGSVGGLMSCEYDYQTQVVSGSCLTYISGSTL</sequence>
<protein>
    <submittedName>
        <fullName evidence="1">Uncharacterized protein</fullName>
    </submittedName>
</protein>
<dbReference type="AlphaFoldDB" id="A0A5C6BS50"/>
<organism evidence="1 2">
    <name type="scientific">Symmachiella macrocystis</name>
    <dbReference type="NCBI Taxonomy" id="2527985"/>
    <lineage>
        <taxon>Bacteria</taxon>
        <taxon>Pseudomonadati</taxon>
        <taxon>Planctomycetota</taxon>
        <taxon>Planctomycetia</taxon>
        <taxon>Planctomycetales</taxon>
        <taxon>Planctomycetaceae</taxon>
        <taxon>Symmachiella</taxon>
    </lineage>
</organism>
<proteinExistence type="predicted"/>
<evidence type="ECO:0000313" key="1">
    <source>
        <dbReference type="EMBL" id="TWU14056.1"/>
    </source>
</evidence>
<name>A0A5C6BS50_9PLAN</name>